<dbReference type="Proteomes" id="UP000177208">
    <property type="component" value="Unassembled WGS sequence"/>
</dbReference>
<sequence>MSSIHLELLDQNQLKVFNVLKAFKKKAFLAGGTALALQLNHRYSFDFDLFQTKPIDAKDIHKLNQILQIKNNVFQSSDMVTLKLKDEVNFSLVYYWFNPLFPKIDAGPLYLFNYRDIALDKAHTIGKRNTWRDYFDLFYILKNKLYTLDEFRINAKKKFGNEFSFEHFLSQLTYYDDLTEFNLKFVDKSYSKEEIKEFLTSEVEKYSKKIILG</sequence>
<gene>
    <name evidence="1" type="ORF">A2774_04880</name>
</gene>
<name>A0A1F7GDR8_9BACT</name>
<evidence type="ECO:0000313" key="1">
    <source>
        <dbReference type="EMBL" id="OGK17121.1"/>
    </source>
</evidence>
<reference evidence="1 2" key="1">
    <citation type="journal article" date="2016" name="Nat. Commun.">
        <title>Thousands of microbial genomes shed light on interconnected biogeochemical processes in an aquifer system.</title>
        <authorList>
            <person name="Anantharaman K."/>
            <person name="Brown C.T."/>
            <person name="Hug L.A."/>
            <person name="Sharon I."/>
            <person name="Castelle C.J."/>
            <person name="Probst A.J."/>
            <person name="Thomas B.C."/>
            <person name="Singh A."/>
            <person name="Wilkins M.J."/>
            <person name="Karaoz U."/>
            <person name="Brodie E.L."/>
            <person name="Williams K.H."/>
            <person name="Hubbard S.S."/>
            <person name="Banfield J.F."/>
        </authorList>
    </citation>
    <scope>NUCLEOTIDE SEQUENCE [LARGE SCALE GENOMIC DNA]</scope>
</reference>
<evidence type="ECO:0000313" key="2">
    <source>
        <dbReference type="Proteomes" id="UP000177208"/>
    </source>
</evidence>
<dbReference type="EMBL" id="MFZG01000011">
    <property type="protein sequence ID" value="OGK17121.1"/>
    <property type="molecule type" value="Genomic_DNA"/>
</dbReference>
<dbReference type="InterPro" id="IPR014942">
    <property type="entry name" value="AbiEii"/>
</dbReference>
<dbReference type="Pfam" id="PF08843">
    <property type="entry name" value="AbiEii"/>
    <property type="match status" value="1"/>
</dbReference>
<dbReference type="AlphaFoldDB" id="A0A1F7GDR8"/>
<proteinExistence type="predicted"/>
<comment type="caution">
    <text evidence="1">The sequence shown here is derived from an EMBL/GenBank/DDBJ whole genome shotgun (WGS) entry which is preliminary data.</text>
</comment>
<organism evidence="1 2">
    <name type="scientific">Candidatus Roizmanbacteria bacterium RIFCSPHIGHO2_01_FULL_39_12c</name>
    <dbReference type="NCBI Taxonomy" id="1802031"/>
    <lineage>
        <taxon>Bacteria</taxon>
        <taxon>Candidatus Roizmaniibacteriota</taxon>
    </lineage>
</organism>
<protein>
    <recommendedName>
        <fullName evidence="3">Nucleotidyl transferase AbiEii/AbiGii toxin family protein</fullName>
    </recommendedName>
</protein>
<accession>A0A1F7GDR8</accession>
<evidence type="ECO:0008006" key="3">
    <source>
        <dbReference type="Google" id="ProtNLM"/>
    </source>
</evidence>